<feature type="domain" description="Serine aminopeptidase S33" evidence="1">
    <location>
        <begin position="83"/>
        <end position="339"/>
    </location>
</feature>
<gene>
    <name evidence="2" type="ORF">MCHLO_11599</name>
</gene>
<dbReference type="InterPro" id="IPR022742">
    <property type="entry name" value="Hydrolase_4"/>
</dbReference>
<evidence type="ECO:0000259" key="1">
    <source>
        <dbReference type="Pfam" id="PF12146"/>
    </source>
</evidence>
<dbReference type="Proteomes" id="UP000815677">
    <property type="component" value="Unassembled WGS sequence"/>
</dbReference>
<dbReference type="Gene3D" id="3.40.50.1820">
    <property type="entry name" value="alpha/beta hydrolase"/>
    <property type="match status" value="1"/>
</dbReference>
<sequence length="356" mass="39279">MPYDPTHLLSKLLLVYTAFRAFRPLPPHSNLLPAESDAGLGALPPDSPARILYPETWLGGGAYATLPLGKVKYWIVGPESGTKVVLIHGLTTPSIAFTHIVPILASANFRVLVYDLYGRGYSDAPRNATYDSNLYVTQLALLLQHVRWERARVVGYSMGGPIAAAFVAAFPSLVERDVAMIASAGGAEVRIKFSSGPLMRKLMMFGTAQKPLPFSGYRNHSWAQWFIFEAFLQRIPAILTRGSYKKPPHISDIVPLQADHLPGFRRAVASSLFEGPIMCMRWAFCSPNWTGFRALFVHGTADDVVPPAHSAIFGALIEHHAKPEEVRIEQILGAMHNLVFTHYDLVGTALVEFFNK</sequence>
<organism evidence="2 3">
    <name type="scientific">Mycena chlorophos</name>
    <name type="common">Agaric fungus</name>
    <name type="synonym">Agaricus chlorophos</name>
    <dbReference type="NCBI Taxonomy" id="658473"/>
    <lineage>
        <taxon>Eukaryota</taxon>
        <taxon>Fungi</taxon>
        <taxon>Dikarya</taxon>
        <taxon>Basidiomycota</taxon>
        <taxon>Agaricomycotina</taxon>
        <taxon>Agaricomycetes</taxon>
        <taxon>Agaricomycetidae</taxon>
        <taxon>Agaricales</taxon>
        <taxon>Marasmiineae</taxon>
        <taxon>Mycenaceae</taxon>
        <taxon>Mycena</taxon>
    </lineage>
</organism>
<dbReference type="InterPro" id="IPR000073">
    <property type="entry name" value="AB_hydrolase_1"/>
</dbReference>
<protein>
    <recommendedName>
        <fullName evidence="1">Serine aminopeptidase S33 domain-containing protein</fullName>
    </recommendedName>
</protein>
<dbReference type="EMBL" id="DF848767">
    <property type="protein sequence ID" value="GAT54774.1"/>
    <property type="molecule type" value="Genomic_DNA"/>
</dbReference>
<keyword evidence="3" id="KW-1185">Reference proteome</keyword>
<evidence type="ECO:0000313" key="2">
    <source>
        <dbReference type="EMBL" id="GAT54774.1"/>
    </source>
</evidence>
<dbReference type="PRINTS" id="PR00111">
    <property type="entry name" value="ABHYDROLASE"/>
</dbReference>
<dbReference type="InterPro" id="IPR050471">
    <property type="entry name" value="AB_hydrolase"/>
</dbReference>
<proteinExistence type="predicted"/>
<name>A0ABQ0LVQ2_MYCCL</name>
<dbReference type="Pfam" id="PF12146">
    <property type="entry name" value="Hydrolase_4"/>
    <property type="match status" value="1"/>
</dbReference>
<evidence type="ECO:0000313" key="3">
    <source>
        <dbReference type="Proteomes" id="UP000815677"/>
    </source>
</evidence>
<dbReference type="PANTHER" id="PTHR43433">
    <property type="entry name" value="HYDROLASE, ALPHA/BETA FOLD FAMILY PROTEIN"/>
    <property type="match status" value="1"/>
</dbReference>
<dbReference type="InterPro" id="IPR029058">
    <property type="entry name" value="AB_hydrolase_fold"/>
</dbReference>
<reference evidence="2" key="1">
    <citation type="submission" date="2014-09" db="EMBL/GenBank/DDBJ databases">
        <title>Genome sequence of the luminous mushroom Mycena chlorophos for searching fungal bioluminescence genes.</title>
        <authorList>
            <person name="Tanaka Y."/>
            <person name="Kasuga D."/>
            <person name="Oba Y."/>
            <person name="Hase S."/>
            <person name="Sato K."/>
            <person name="Oba Y."/>
            <person name="Sakakibara Y."/>
        </authorList>
    </citation>
    <scope>NUCLEOTIDE SEQUENCE</scope>
</reference>
<dbReference type="PANTHER" id="PTHR43433:SF1">
    <property type="entry name" value="BLL5160 PROTEIN"/>
    <property type="match status" value="1"/>
</dbReference>
<dbReference type="SUPFAM" id="SSF53474">
    <property type="entry name" value="alpha/beta-Hydrolases"/>
    <property type="match status" value="1"/>
</dbReference>
<accession>A0ABQ0LVQ2</accession>